<dbReference type="Proteomes" id="UP000244755">
    <property type="component" value="Chromosome 1"/>
</dbReference>
<dbReference type="RefSeq" id="WP_099955505.1">
    <property type="nucleotide sequence ID" value="NZ_CP028843.1"/>
</dbReference>
<dbReference type="KEGG" id="mee:DA075_24880"/>
<evidence type="ECO:0008006" key="3">
    <source>
        <dbReference type="Google" id="ProtNLM"/>
    </source>
</evidence>
<sequence length="108" mass="11859">MTTRKASLPPLTDAEEAEIQAGIAQDPDNPEITAEQFARMRPAAEVLPPALYAALTRPRGRPKADVTKVPVTIRLDRDVVEAFKATGEGWQTRVNDTLKRAAKRLGPR</sequence>
<protein>
    <recommendedName>
        <fullName evidence="3">BrnA antitoxin family protein</fullName>
    </recommendedName>
</protein>
<reference evidence="1 2" key="1">
    <citation type="submission" date="2018-04" db="EMBL/GenBank/DDBJ databases">
        <title>Methylobacterium sp. PR1016A genome.</title>
        <authorList>
            <person name="Park W."/>
        </authorList>
    </citation>
    <scope>NUCLEOTIDE SEQUENCE [LARGE SCALE GENOMIC DNA]</scope>
    <source>
        <strain evidence="1 2">PR1016A</strain>
    </source>
</reference>
<gene>
    <name evidence="1" type="ORF">DA075_24880</name>
</gene>
<organism evidence="1 2">
    <name type="scientific">Methylobacterium currus</name>
    <dbReference type="NCBI Taxonomy" id="2051553"/>
    <lineage>
        <taxon>Bacteria</taxon>
        <taxon>Pseudomonadati</taxon>
        <taxon>Pseudomonadota</taxon>
        <taxon>Alphaproteobacteria</taxon>
        <taxon>Hyphomicrobiales</taxon>
        <taxon>Methylobacteriaceae</taxon>
        <taxon>Methylobacterium</taxon>
    </lineage>
</organism>
<name>A0A2R4WQ96_9HYPH</name>
<evidence type="ECO:0000313" key="1">
    <source>
        <dbReference type="EMBL" id="AWB23726.1"/>
    </source>
</evidence>
<proteinExistence type="predicted"/>
<accession>A0A2R4WQ96</accession>
<dbReference type="AlphaFoldDB" id="A0A2R4WQ96"/>
<dbReference type="InterPro" id="IPR025528">
    <property type="entry name" value="BrnA_antitoxin"/>
</dbReference>
<dbReference type="OrthoDB" id="361944at2"/>
<dbReference type="EMBL" id="CP028843">
    <property type="protein sequence ID" value="AWB23726.1"/>
    <property type="molecule type" value="Genomic_DNA"/>
</dbReference>
<dbReference type="Pfam" id="PF14384">
    <property type="entry name" value="BrnA_antitoxin"/>
    <property type="match status" value="1"/>
</dbReference>
<keyword evidence="2" id="KW-1185">Reference proteome</keyword>
<evidence type="ECO:0000313" key="2">
    <source>
        <dbReference type="Proteomes" id="UP000244755"/>
    </source>
</evidence>